<dbReference type="EMBL" id="BAAANT010000025">
    <property type="protein sequence ID" value="GAA2149049.1"/>
    <property type="molecule type" value="Genomic_DNA"/>
</dbReference>
<evidence type="ECO:0000256" key="1">
    <source>
        <dbReference type="SAM" id="SignalP"/>
    </source>
</evidence>
<dbReference type="RefSeq" id="WP_344467292.1">
    <property type="nucleotide sequence ID" value="NZ_BAAANT010000025.1"/>
</dbReference>
<proteinExistence type="predicted"/>
<dbReference type="Proteomes" id="UP001422759">
    <property type="component" value="Unassembled WGS sequence"/>
</dbReference>
<sequence length="145" mass="14131">MTRSILKAAGALGAVCISLVFAVPAGAATASTAATTTCGAYGLQAGLGTKLCATVTDGTVQLTGQIGLAGPAPLQEDIQVTLTGNVVGGDTLGTVQRSLHFQSQTLQVGGVGGSVPCGATVHGSLSVASFGRFNTPVTVDVPVTC</sequence>
<evidence type="ECO:0008006" key="4">
    <source>
        <dbReference type="Google" id="ProtNLM"/>
    </source>
</evidence>
<keyword evidence="3" id="KW-1185">Reference proteome</keyword>
<comment type="caution">
    <text evidence="2">The sequence shown here is derived from an EMBL/GenBank/DDBJ whole genome shotgun (WGS) entry which is preliminary data.</text>
</comment>
<protein>
    <recommendedName>
        <fullName evidence="4">Secreted protein</fullName>
    </recommendedName>
</protein>
<evidence type="ECO:0000313" key="2">
    <source>
        <dbReference type="EMBL" id="GAA2149049.1"/>
    </source>
</evidence>
<evidence type="ECO:0000313" key="3">
    <source>
        <dbReference type="Proteomes" id="UP001422759"/>
    </source>
</evidence>
<gene>
    <name evidence="2" type="ORF">GCM10009760_41820</name>
</gene>
<feature type="signal peptide" evidence="1">
    <location>
        <begin position="1"/>
        <end position="27"/>
    </location>
</feature>
<accession>A0ABN2ZX16</accession>
<feature type="chain" id="PRO_5045704737" description="Secreted protein" evidence="1">
    <location>
        <begin position="28"/>
        <end position="145"/>
    </location>
</feature>
<name>A0ABN2ZX16_9ACTN</name>
<organism evidence="2 3">
    <name type="scientific">Kitasatospora kazusensis</name>
    <dbReference type="NCBI Taxonomy" id="407974"/>
    <lineage>
        <taxon>Bacteria</taxon>
        <taxon>Bacillati</taxon>
        <taxon>Actinomycetota</taxon>
        <taxon>Actinomycetes</taxon>
        <taxon>Kitasatosporales</taxon>
        <taxon>Streptomycetaceae</taxon>
        <taxon>Kitasatospora</taxon>
    </lineage>
</organism>
<keyword evidence="1" id="KW-0732">Signal</keyword>
<reference evidence="2 3" key="1">
    <citation type="journal article" date="2019" name="Int. J. Syst. Evol. Microbiol.">
        <title>The Global Catalogue of Microorganisms (GCM) 10K type strain sequencing project: providing services to taxonomists for standard genome sequencing and annotation.</title>
        <authorList>
            <consortium name="The Broad Institute Genomics Platform"/>
            <consortium name="The Broad Institute Genome Sequencing Center for Infectious Disease"/>
            <person name="Wu L."/>
            <person name="Ma J."/>
        </authorList>
    </citation>
    <scope>NUCLEOTIDE SEQUENCE [LARGE SCALE GENOMIC DNA]</scope>
    <source>
        <strain evidence="2 3">JCM 14560</strain>
    </source>
</reference>